<reference evidence="1" key="1">
    <citation type="journal article" date="2010" name="Science">
        <title>Plasticity of animal genome architecture unmasked by rapid evolution of a pelagic tunicate.</title>
        <authorList>
            <person name="Denoeud F."/>
            <person name="Henriet S."/>
            <person name="Mungpakdee S."/>
            <person name="Aury J.M."/>
            <person name="Da Silva C."/>
            <person name="Brinkmann H."/>
            <person name="Mikhaleva J."/>
            <person name="Olsen L.C."/>
            <person name="Jubin C."/>
            <person name="Canestro C."/>
            <person name="Bouquet J.M."/>
            <person name="Danks G."/>
            <person name="Poulain J."/>
            <person name="Campsteijn C."/>
            <person name="Adamski M."/>
            <person name="Cross I."/>
            <person name="Yadetie F."/>
            <person name="Muffato M."/>
            <person name="Louis A."/>
            <person name="Butcher S."/>
            <person name="Tsagkogeorga G."/>
            <person name="Konrad A."/>
            <person name="Singh S."/>
            <person name="Jensen M.F."/>
            <person name="Cong E.H."/>
            <person name="Eikeseth-Otteraa H."/>
            <person name="Noel B."/>
            <person name="Anthouard V."/>
            <person name="Porcel B.M."/>
            <person name="Kachouri-Lafond R."/>
            <person name="Nishino A."/>
            <person name="Ugolini M."/>
            <person name="Chourrout P."/>
            <person name="Nishida H."/>
            <person name="Aasland R."/>
            <person name="Huzurbazar S."/>
            <person name="Westhof E."/>
            <person name="Delsuc F."/>
            <person name="Lehrach H."/>
            <person name="Reinhardt R."/>
            <person name="Weissenbach J."/>
            <person name="Roy S.W."/>
            <person name="Artiguenave F."/>
            <person name="Postlethwait J.H."/>
            <person name="Manak J.R."/>
            <person name="Thompson E.M."/>
            <person name="Jaillon O."/>
            <person name="Du Pasquier L."/>
            <person name="Boudinot P."/>
            <person name="Liberles D.A."/>
            <person name="Volff J.N."/>
            <person name="Philippe H."/>
            <person name="Lenhard B."/>
            <person name="Roest Crollius H."/>
            <person name="Wincker P."/>
            <person name="Chourrout D."/>
        </authorList>
    </citation>
    <scope>NUCLEOTIDE SEQUENCE [LARGE SCALE GENOMIC DNA]</scope>
</reference>
<dbReference type="Proteomes" id="UP000011014">
    <property type="component" value="Unassembled WGS sequence"/>
</dbReference>
<dbReference type="EMBL" id="FN653025">
    <property type="protein sequence ID" value="CBY18502.1"/>
    <property type="molecule type" value="Genomic_DNA"/>
</dbReference>
<dbReference type="AlphaFoldDB" id="E4X5D3"/>
<protein>
    <submittedName>
        <fullName evidence="1">Uncharacterized protein</fullName>
    </submittedName>
</protein>
<organism evidence="1">
    <name type="scientific">Oikopleura dioica</name>
    <name type="common">Tunicate</name>
    <dbReference type="NCBI Taxonomy" id="34765"/>
    <lineage>
        <taxon>Eukaryota</taxon>
        <taxon>Metazoa</taxon>
        <taxon>Chordata</taxon>
        <taxon>Tunicata</taxon>
        <taxon>Appendicularia</taxon>
        <taxon>Copelata</taxon>
        <taxon>Oikopleuridae</taxon>
        <taxon>Oikopleura</taxon>
    </lineage>
</organism>
<evidence type="ECO:0000313" key="4">
    <source>
        <dbReference type="Proteomes" id="UP000001307"/>
    </source>
</evidence>
<name>E4X5D3_OIKDI</name>
<proteinExistence type="predicted"/>
<dbReference type="OrthoDB" id="10284806at2759"/>
<dbReference type="EMBL" id="FN655493">
    <property type="protein sequence ID" value="CBY39307.1"/>
    <property type="molecule type" value="Genomic_DNA"/>
</dbReference>
<gene>
    <name evidence="1" type="ORF">GSOID_T00002366001</name>
    <name evidence="2" type="ORF">GSOID_T00019588001</name>
    <name evidence="3" type="ORF">GSOID_T00019866001</name>
</gene>
<evidence type="ECO:0000313" key="3">
    <source>
        <dbReference type="EMBL" id="CBY39307.1"/>
    </source>
</evidence>
<dbReference type="InParanoid" id="E4X5D3"/>
<keyword evidence="4" id="KW-1185">Reference proteome</keyword>
<sequence length="285" mass="32432">MGQGQGKGLYSQVGAPIDDEIDQPESFIQAVKTQSQQHVLRAKAALGQDLDIATNNNETDGANFFVFGTDGGDSSHRVVHDSETEIKRSLKDELAWRIFVEGDDAKERKLILIRMSFDRFHLPEQFSQAGFRSGDILEYIVHGELKWALWNREEIIFWENGVIEKRAHRNFPHPCRKLPIIIPPNEEGPSPTDIYINATNENSGLDFSNSQAWASWCVTKNHNFAAISTEIIHYLELPDLGISERFSSLDSLMCKKVEYEQMGFDEVQKYFGVKQNLRGIVRCVQ</sequence>
<dbReference type="Proteomes" id="UP000001307">
    <property type="component" value="Unassembled WGS sequence"/>
</dbReference>
<evidence type="ECO:0000313" key="1">
    <source>
        <dbReference type="EMBL" id="CBY18502.1"/>
    </source>
</evidence>
<dbReference type="EMBL" id="FN655408">
    <property type="protein sequence ID" value="CBY39045.1"/>
    <property type="molecule type" value="Genomic_DNA"/>
</dbReference>
<accession>E4X5D3</accession>
<evidence type="ECO:0000313" key="2">
    <source>
        <dbReference type="EMBL" id="CBY39045.1"/>
    </source>
</evidence>